<keyword evidence="1" id="KW-0812">Transmembrane</keyword>
<organism evidence="2 3">
    <name type="scientific">Heliocybe sulcata</name>
    <dbReference type="NCBI Taxonomy" id="5364"/>
    <lineage>
        <taxon>Eukaryota</taxon>
        <taxon>Fungi</taxon>
        <taxon>Dikarya</taxon>
        <taxon>Basidiomycota</taxon>
        <taxon>Agaricomycotina</taxon>
        <taxon>Agaricomycetes</taxon>
        <taxon>Gloeophyllales</taxon>
        <taxon>Gloeophyllaceae</taxon>
        <taxon>Heliocybe</taxon>
    </lineage>
</organism>
<dbReference type="AlphaFoldDB" id="A0A5C3N1C5"/>
<dbReference type="Proteomes" id="UP000305948">
    <property type="component" value="Unassembled WGS sequence"/>
</dbReference>
<evidence type="ECO:0000256" key="1">
    <source>
        <dbReference type="SAM" id="Phobius"/>
    </source>
</evidence>
<keyword evidence="1" id="KW-1133">Transmembrane helix</keyword>
<gene>
    <name evidence="2" type="ORF">OE88DRAFT_202075</name>
</gene>
<feature type="transmembrane region" description="Helical" evidence="1">
    <location>
        <begin position="21"/>
        <end position="43"/>
    </location>
</feature>
<sequence>MLKPKQMTLRKNRLNSAYDRVLGQGMFSGSLSMRSIAAWRLFFALDLAFESSW</sequence>
<dbReference type="EMBL" id="ML213512">
    <property type="protein sequence ID" value="TFK50983.1"/>
    <property type="molecule type" value="Genomic_DNA"/>
</dbReference>
<keyword evidence="3" id="KW-1185">Reference proteome</keyword>
<keyword evidence="1" id="KW-0472">Membrane</keyword>
<protein>
    <submittedName>
        <fullName evidence="2">Uncharacterized protein</fullName>
    </submittedName>
</protein>
<reference evidence="2 3" key="1">
    <citation type="journal article" date="2019" name="Nat. Ecol. Evol.">
        <title>Megaphylogeny resolves global patterns of mushroom evolution.</title>
        <authorList>
            <person name="Varga T."/>
            <person name="Krizsan K."/>
            <person name="Foldi C."/>
            <person name="Dima B."/>
            <person name="Sanchez-Garcia M."/>
            <person name="Sanchez-Ramirez S."/>
            <person name="Szollosi G.J."/>
            <person name="Szarkandi J.G."/>
            <person name="Papp V."/>
            <person name="Albert L."/>
            <person name="Andreopoulos W."/>
            <person name="Angelini C."/>
            <person name="Antonin V."/>
            <person name="Barry K.W."/>
            <person name="Bougher N.L."/>
            <person name="Buchanan P."/>
            <person name="Buyck B."/>
            <person name="Bense V."/>
            <person name="Catcheside P."/>
            <person name="Chovatia M."/>
            <person name="Cooper J."/>
            <person name="Damon W."/>
            <person name="Desjardin D."/>
            <person name="Finy P."/>
            <person name="Geml J."/>
            <person name="Haridas S."/>
            <person name="Hughes K."/>
            <person name="Justo A."/>
            <person name="Karasinski D."/>
            <person name="Kautmanova I."/>
            <person name="Kiss B."/>
            <person name="Kocsube S."/>
            <person name="Kotiranta H."/>
            <person name="LaButti K.M."/>
            <person name="Lechner B.E."/>
            <person name="Liimatainen K."/>
            <person name="Lipzen A."/>
            <person name="Lukacs Z."/>
            <person name="Mihaltcheva S."/>
            <person name="Morgado L.N."/>
            <person name="Niskanen T."/>
            <person name="Noordeloos M.E."/>
            <person name="Ohm R.A."/>
            <person name="Ortiz-Santana B."/>
            <person name="Ovrebo C."/>
            <person name="Racz N."/>
            <person name="Riley R."/>
            <person name="Savchenko A."/>
            <person name="Shiryaev A."/>
            <person name="Soop K."/>
            <person name="Spirin V."/>
            <person name="Szebenyi C."/>
            <person name="Tomsovsky M."/>
            <person name="Tulloss R.E."/>
            <person name="Uehling J."/>
            <person name="Grigoriev I.V."/>
            <person name="Vagvolgyi C."/>
            <person name="Papp T."/>
            <person name="Martin F.M."/>
            <person name="Miettinen O."/>
            <person name="Hibbett D.S."/>
            <person name="Nagy L.G."/>
        </authorList>
    </citation>
    <scope>NUCLEOTIDE SEQUENCE [LARGE SCALE GENOMIC DNA]</scope>
    <source>
        <strain evidence="2 3">OMC1185</strain>
    </source>
</reference>
<name>A0A5C3N1C5_9AGAM</name>
<evidence type="ECO:0000313" key="3">
    <source>
        <dbReference type="Proteomes" id="UP000305948"/>
    </source>
</evidence>
<accession>A0A5C3N1C5</accession>
<proteinExistence type="predicted"/>
<evidence type="ECO:0000313" key="2">
    <source>
        <dbReference type="EMBL" id="TFK50983.1"/>
    </source>
</evidence>